<dbReference type="PROSITE" id="PS51704">
    <property type="entry name" value="GP_PDE"/>
    <property type="match status" value="1"/>
</dbReference>
<protein>
    <submittedName>
        <fullName evidence="2">Glycerophosphoryl diester phosphodiesterase</fullName>
    </submittedName>
</protein>
<dbReference type="GO" id="GO:0006629">
    <property type="term" value="P:lipid metabolic process"/>
    <property type="evidence" value="ECO:0007669"/>
    <property type="project" value="InterPro"/>
</dbReference>
<dbReference type="Pfam" id="PF03009">
    <property type="entry name" value="GDPD"/>
    <property type="match status" value="1"/>
</dbReference>
<sequence length="250" mass="27342">MQDWPYPLWLAHRGAGKLAPENTLAAFRLGASYGYRAFECDVKLSADGVPFLMHDATLERTTPERGVAGERPWSELSRLDAGGWHSRAYAGEPPPSLESLATWLLRNGFHLDLEIKPTPGTARRTGQVVAEHCRRLWAAQAVPPLLSSFKAEALAGARDVAPELPRALLVDEFWDGWYEAALELGCVAIIPNYMTVDAALVERARADGLRVLCYTVNDPPEARRLLAAGVAGLITDAVDRFSPDAARVID</sequence>
<reference evidence="2 3" key="1">
    <citation type="submission" date="2019-03" db="EMBL/GenBank/DDBJ databases">
        <title>Genomic Encyclopedia of Type Strains, Phase IV (KMG-IV): sequencing the most valuable type-strain genomes for metagenomic binning, comparative biology and taxonomic classification.</title>
        <authorList>
            <person name="Goeker M."/>
        </authorList>
    </citation>
    <scope>NUCLEOTIDE SEQUENCE [LARGE SCALE GENOMIC DNA]</scope>
    <source>
        <strain evidence="2 3">DSM 1709</strain>
    </source>
</reference>
<dbReference type="InterPro" id="IPR030395">
    <property type="entry name" value="GP_PDE_dom"/>
</dbReference>
<evidence type="ECO:0000313" key="2">
    <source>
        <dbReference type="EMBL" id="TCP01136.1"/>
    </source>
</evidence>
<organism evidence="2 3">
    <name type="scientific">Rubrivivax gelatinosus</name>
    <name type="common">Rhodocyclus gelatinosus</name>
    <name type="synonym">Rhodopseudomonas gelatinosa</name>
    <dbReference type="NCBI Taxonomy" id="28068"/>
    <lineage>
        <taxon>Bacteria</taxon>
        <taxon>Pseudomonadati</taxon>
        <taxon>Pseudomonadota</taxon>
        <taxon>Betaproteobacteria</taxon>
        <taxon>Burkholderiales</taxon>
        <taxon>Sphaerotilaceae</taxon>
        <taxon>Rubrivivax</taxon>
    </lineage>
</organism>
<dbReference type="SUPFAM" id="SSF51695">
    <property type="entry name" value="PLC-like phosphodiesterases"/>
    <property type="match status" value="1"/>
</dbReference>
<dbReference type="AlphaFoldDB" id="A0A4R2MEP7"/>
<dbReference type="GO" id="GO:0008081">
    <property type="term" value="F:phosphoric diester hydrolase activity"/>
    <property type="evidence" value="ECO:0007669"/>
    <property type="project" value="InterPro"/>
</dbReference>
<dbReference type="EMBL" id="SLXD01000010">
    <property type="protein sequence ID" value="TCP01136.1"/>
    <property type="molecule type" value="Genomic_DNA"/>
</dbReference>
<comment type="caution">
    <text evidence="2">The sequence shown here is derived from an EMBL/GenBank/DDBJ whole genome shotgun (WGS) entry which is preliminary data.</text>
</comment>
<accession>A0A4R2MEP7</accession>
<evidence type="ECO:0000259" key="1">
    <source>
        <dbReference type="PROSITE" id="PS51704"/>
    </source>
</evidence>
<dbReference type="RefSeq" id="WP_132648260.1">
    <property type="nucleotide sequence ID" value="NZ_CP181386.1"/>
</dbReference>
<dbReference type="PANTHER" id="PTHR46211:SF1">
    <property type="entry name" value="GLYCEROPHOSPHODIESTER PHOSPHODIESTERASE, CYTOPLASMIC"/>
    <property type="match status" value="1"/>
</dbReference>
<proteinExistence type="predicted"/>
<name>A0A4R2MEP7_RUBGE</name>
<dbReference type="InterPro" id="IPR017946">
    <property type="entry name" value="PLC-like_Pdiesterase_TIM-brl"/>
</dbReference>
<dbReference type="Proteomes" id="UP000295106">
    <property type="component" value="Unassembled WGS sequence"/>
</dbReference>
<dbReference type="Gene3D" id="3.20.20.190">
    <property type="entry name" value="Phosphatidylinositol (PI) phosphodiesterase"/>
    <property type="match status" value="1"/>
</dbReference>
<dbReference type="GeneID" id="99686557"/>
<feature type="domain" description="GP-PDE" evidence="1">
    <location>
        <begin position="7"/>
        <end position="245"/>
    </location>
</feature>
<dbReference type="OrthoDB" id="9795622at2"/>
<evidence type="ECO:0000313" key="3">
    <source>
        <dbReference type="Proteomes" id="UP000295106"/>
    </source>
</evidence>
<dbReference type="NCBIfam" id="NF006989">
    <property type="entry name" value="PRK09454.1"/>
    <property type="match status" value="1"/>
</dbReference>
<gene>
    <name evidence="2" type="ORF">EV684_11066</name>
</gene>
<dbReference type="PANTHER" id="PTHR46211">
    <property type="entry name" value="GLYCEROPHOSPHORYL DIESTER PHOSPHODIESTERASE"/>
    <property type="match status" value="1"/>
</dbReference>